<evidence type="ECO:0000259" key="2">
    <source>
        <dbReference type="Pfam" id="PF18481"/>
    </source>
</evidence>
<dbReference type="EMBL" id="PGGK01000003">
    <property type="protein sequence ID" value="TGC10732.1"/>
    <property type="molecule type" value="Genomic_DNA"/>
</dbReference>
<keyword evidence="4" id="KW-1185">Reference proteome</keyword>
<name>A0A4E0Q186_9EURY</name>
<dbReference type="PANTHER" id="PTHR42252:SF1">
    <property type="entry name" value="DUF434 DOMAIN-CONTAINING PROTEIN"/>
    <property type="match status" value="1"/>
</dbReference>
<comment type="caution">
    <text evidence="3">The sequence shown here is derived from an EMBL/GenBank/DDBJ whole genome shotgun (WGS) entry which is preliminary data.</text>
</comment>
<evidence type="ECO:0000259" key="1">
    <source>
        <dbReference type="Pfam" id="PF04256"/>
    </source>
</evidence>
<dbReference type="OrthoDB" id="60095at2157"/>
<accession>A0A4E0Q186</accession>
<dbReference type="AlphaFoldDB" id="A0A4E0Q186"/>
<dbReference type="InterPro" id="IPR007368">
    <property type="entry name" value="DUF434"/>
</dbReference>
<evidence type="ECO:0000313" key="4">
    <source>
        <dbReference type="Proteomes" id="UP000297295"/>
    </source>
</evidence>
<organism evidence="3 4">
    <name type="scientific">Methanolobus halotolerans</name>
    <dbReference type="NCBI Taxonomy" id="2052935"/>
    <lineage>
        <taxon>Archaea</taxon>
        <taxon>Methanobacteriati</taxon>
        <taxon>Methanobacteriota</taxon>
        <taxon>Stenosarchaea group</taxon>
        <taxon>Methanomicrobia</taxon>
        <taxon>Methanosarcinales</taxon>
        <taxon>Methanosarcinaceae</taxon>
        <taxon>Methanolobus</taxon>
    </lineage>
</organism>
<dbReference type="Pfam" id="PF04256">
    <property type="entry name" value="DUF434"/>
    <property type="match status" value="1"/>
</dbReference>
<reference evidence="3 4" key="1">
    <citation type="submission" date="2017-11" db="EMBL/GenBank/DDBJ databases">
        <title>Isolation and Characterization of Methanogenic Archaea from Saline Meromictic Lake at Siberia.</title>
        <authorList>
            <person name="Shen Y."/>
            <person name="Huang H.-H."/>
            <person name="Lai M.-C."/>
            <person name="Chen S.-C."/>
        </authorList>
    </citation>
    <scope>NUCLEOTIDE SEQUENCE [LARGE SCALE GENOMIC DNA]</scope>
    <source>
        <strain evidence="3 4">SY-01</strain>
    </source>
</reference>
<proteinExistence type="predicted"/>
<sequence>MTDRRRNQEKELMEAAEDIRYLLGKGYPKNSTVRFVCNHHLLEEQQRSILSRNVLAPSIASSRRNKRLACNDLKGRHIVIDGYNVLITLESYLKDECMWKGDDGFIRDNRGVFNKHVNDETTYKAVDMMLTMLMTHEAGSITVLLDRQMSKSGELATFIRQRIDEGLLHGNVFTSGTVDYELKKATFDLIVATADSVIIDVVEHVVDIPACVLAAEESNKLYLHSLIPDNDHNTEGKREEW</sequence>
<dbReference type="Pfam" id="PF18481">
    <property type="entry name" value="DUF5616"/>
    <property type="match status" value="1"/>
</dbReference>
<evidence type="ECO:0000313" key="3">
    <source>
        <dbReference type="EMBL" id="TGC10732.1"/>
    </source>
</evidence>
<feature type="domain" description="DUF5616" evidence="2">
    <location>
        <begin position="71"/>
        <end position="211"/>
    </location>
</feature>
<dbReference type="Proteomes" id="UP000297295">
    <property type="component" value="Unassembled WGS sequence"/>
</dbReference>
<gene>
    <name evidence="3" type="ORF">CUN85_04505</name>
</gene>
<dbReference type="InterPro" id="IPR041652">
    <property type="entry name" value="DUF5616"/>
</dbReference>
<protein>
    <submittedName>
        <fullName evidence="3">DUF434 domain-containing protein</fullName>
    </submittedName>
</protein>
<dbReference type="RefSeq" id="WP_135389114.1">
    <property type="nucleotide sequence ID" value="NZ_PGGK01000003.1"/>
</dbReference>
<dbReference type="PANTHER" id="PTHR42252">
    <property type="entry name" value="DUF5616 DOMAIN-CONTAINING PROTEIN"/>
    <property type="match status" value="1"/>
</dbReference>
<feature type="domain" description="DUF434" evidence="1">
    <location>
        <begin position="12"/>
        <end position="66"/>
    </location>
</feature>